<dbReference type="Proteomes" id="UP000264313">
    <property type="component" value="Unassembled WGS sequence"/>
</dbReference>
<protein>
    <submittedName>
        <fullName evidence="1">Uncharacterized protein</fullName>
    </submittedName>
</protein>
<evidence type="ECO:0000313" key="2">
    <source>
        <dbReference type="Proteomes" id="UP000264313"/>
    </source>
</evidence>
<comment type="caution">
    <text evidence="1">The sequence shown here is derived from an EMBL/GenBank/DDBJ whole genome shotgun (WGS) entry which is preliminary data.</text>
</comment>
<sequence>MTISADEQLRQLQAQAASRQQTSSLGQYQKQLETRPSMSQGMLNIPQREMPIYSEKDFSYFKTAQPQQPESGGMSVMCTLMREYGYLEDDVFDADTLFGHLIATTHPEILIGYHAWAKPLTEFLRNNAIYIPLFAYIVQAWAYEMAEQFGIVKNRSTFKRLVGKIVMNVGKPICGFIGTVISSQGIYEYHRT</sequence>
<name>A0A351RD37_9PROT</name>
<dbReference type="AlphaFoldDB" id="A0A351RD37"/>
<reference evidence="1 2" key="1">
    <citation type="journal article" date="2018" name="Nat. Biotechnol.">
        <title>A standardized bacterial taxonomy based on genome phylogeny substantially revises the tree of life.</title>
        <authorList>
            <person name="Parks D.H."/>
            <person name="Chuvochina M."/>
            <person name="Waite D.W."/>
            <person name="Rinke C."/>
            <person name="Skarshewski A."/>
            <person name="Chaumeil P.A."/>
            <person name="Hugenholtz P."/>
        </authorList>
    </citation>
    <scope>NUCLEOTIDE SEQUENCE [LARGE SCALE GENOMIC DNA]</scope>
    <source>
        <strain evidence="1">UBA9958</strain>
    </source>
</reference>
<gene>
    <name evidence="1" type="ORF">DCW48_10745</name>
</gene>
<proteinExistence type="predicted"/>
<dbReference type="EMBL" id="DNAA01000249">
    <property type="protein sequence ID" value="HBA09958.1"/>
    <property type="molecule type" value="Genomic_DNA"/>
</dbReference>
<organism evidence="1 2">
    <name type="scientific">Methylotenera mobilis</name>
    <dbReference type="NCBI Taxonomy" id="359408"/>
    <lineage>
        <taxon>Bacteria</taxon>
        <taxon>Pseudomonadati</taxon>
        <taxon>Pseudomonadota</taxon>
        <taxon>Betaproteobacteria</taxon>
        <taxon>Nitrosomonadales</taxon>
        <taxon>Methylophilaceae</taxon>
        <taxon>Methylotenera</taxon>
    </lineage>
</organism>
<evidence type="ECO:0000313" key="1">
    <source>
        <dbReference type="EMBL" id="HBA09958.1"/>
    </source>
</evidence>
<accession>A0A351RD37</accession>